<dbReference type="InterPro" id="IPR000358">
    <property type="entry name" value="RNR_small_fam"/>
</dbReference>
<keyword evidence="2" id="KW-1185">Reference proteome</keyword>
<dbReference type="PANTHER" id="PTHR23409:SF18">
    <property type="entry name" value="RIBONUCLEOSIDE-DIPHOSPHATE REDUCTASE SUBUNIT M2"/>
    <property type="match status" value="1"/>
</dbReference>
<dbReference type="InterPro" id="IPR033909">
    <property type="entry name" value="RNR_small"/>
</dbReference>
<gene>
    <name evidence="3" type="primary">LOC100366569</name>
</gene>
<sequence length="309" mass="36057">MERYVTPPIKNLDLYDMWKKHVRCFWTKDEINITSSDLREWNDLTPDERQFFKCILGFFASTNIIVSDNLALRFLADPNISREARCFYSFQIAMENIHSETYIELLTAYVPEEKERNELLYSIISWPCLNVKSRWAVKWMNDEFATYAERLVAFAVVEGIMFSSSFAGIYWIKQSGLLAGLTQANEFISRDEGLHCTFACTMYGKIKPRLPDTKVRKIVLEGCEVEKLFVKHALRKPLLGMNSHLMETYVNFVTDNLLTDLGYEKEFGVNNPFPFMDNISMQGKTNFFERRVTEYTRLTGHGFTTSVEF</sequence>
<dbReference type="RefSeq" id="XP_002739627.1">
    <property type="nucleotide sequence ID" value="XM_002739581.1"/>
</dbReference>
<dbReference type="CDD" id="cd01049">
    <property type="entry name" value="RNRR2"/>
    <property type="match status" value="1"/>
</dbReference>
<dbReference type="GeneID" id="100366569"/>
<evidence type="ECO:0000256" key="1">
    <source>
        <dbReference type="ARBA" id="ARBA00009303"/>
    </source>
</evidence>
<dbReference type="Pfam" id="PF00268">
    <property type="entry name" value="Ribonuc_red_sm"/>
    <property type="match status" value="1"/>
</dbReference>
<dbReference type="InterPro" id="IPR030475">
    <property type="entry name" value="RNR_small_AS"/>
</dbReference>
<name>A0ABM0GXM4_SACKO</name>
<comment type="similarity">
    <text evidence="1">Belongs to the ribonucleoside diphosphate reductase small chain family.</text>
</comment>
<proteinExistence type="inferred from homology"/>
<organism evidence="2 3">
    <name type="scientific">Saccoglossus kowalevskii</name>
    <name type="common">Acorn worm</name>
    <dbReference type="NCBI Taxonomy" id="10224"/>
    <lineage>
        <taxon>Eukaryota</taxon>
        <taxon>Metazoa</taxon>
        <taxon>Hemichordata</taxon>
        <taxon>Enteropneusta</taxon>
        <taxon>Harrimaniidae</taxon>
        <taxon>Saccoglossus</taxon>
    </lineage>
</organism>
<dbReference type="PANTHER" id="PTHR23409">
    <property type="entry name" value="RIBONUCLEOSIDE-DIPHOSPHATE REDUCTASE SMALL CHAIN"/>
    <property type="match status" value="1"/>
</dbReference>
<dbReference type="SUPFAM" id="SSF47240">
    <property type="entry name" value="Ferritin-like"/>
    <property type="match status" value="1"/>
</dbReference>
<protein>
    <submittedName>
        <fullName evidence="3">Ribonucleoside-diphosphate reductase subunit M2-like</fullName>
    </submittedName>
</protein>
<dbReference type="Proteomes" id="UP000694865">
    <property type="component" value="Unplaced"/>
</dbReference>
<evidence type="ECO:0000313" key="3">
    <source>
        <dbReference type="RefSeq" id="XP_002739627.1"/>
    </source>
</evidence>
<dbReference type="InterPro" id="IPR009078">
    <property type="entry name" value="Ferritin-like_SF"/>
</dbReference>
<reference evidence="3" key="1">
    <citation type="submission" date="2025-08" db="UniProtKB">
        <authorList>
            <consortium name="RefSeq"/>
        </authorList>
    </citation>
    <scope>IDENTIFICATION</scope>
    <source>
        <tissue evidence="3">Testes</tissue>
    </source>
</reference>
<evidence type="ECO:0000313" key="2">
    <source>
        <dbReference type="Proteomes" id="UP000694865"/>
    </source>
</evidence>
<dbReference type="InterPro" id="IPR012348">
    <property type="entry name" value="RNR-like"/>
</dbReference>
<dbReference type="PROSITE" id="PS00368">
    <property type="entry name" value="RIBORED_SMALL"/>
    <property type="match status" value="1"/>
</dbReference>
<dbReference type="Gene3D" id="1.10.620.20">
    <property type="entry name" value="Ribonucleotide Reductase, subunit A"/>
    <property type="match status" value="1"/>
</dbReference>
<accession>A0ABM0GXM4</accession>